<dbReference type="VEuPathDB" id="VectorBase:BGLAX_028080"/>
<sequence length="246" mass="28053">MHHDSSKSTGTSLPTTCPSLPTTCPSLPTTCPSLPYTTSPPLPGTCPSLTTDDDFIHQDLNKTASASIFTNTMVCIENSCLNQVKSHEQEPEANTKETYLQSTLDIPVKRKTIQSDSITYTSITLLKECESSKEAITTMNIESQRILHEHMKSRYFAQGDQVKLLLPNLSNKLFYQWQGPFTITRKISNLLYEINVNKVTKVFHVHMFENYHNQIMKTSKQKLNILQAQQLSLKKKKKRHQHPFLR</sequence>
<evidence type="ECO:0000313" key="2">
    <source>
        <dbReference type="Proteomes" id="UP000076420"/>
    </source>
</evidence>
<dbReference type="VEuPathDB" id="VectorBase:BGLB023064"/>
<proteinExistence type="predicted"/>
<organism evidence="1 2">
    <name type="scientific">Biomphalaria glabrata</name>
    <name type="common">Bloodfluke planorb</name>
    <name type="synonym">Freshwater snail</name>
    <dbReference type="NCBI Taxonomy" id="6526"/>
    <lineage>
        <taxon>Eukaryota</taxon>
        <taxon>Metazoa</taxon>
        <taxon>Spiralia</taxon>
        <taxon>Lophotrochozoa</taxon>
        <taxon>Mollusca</taxon>
        <taxon>Gastropoda</taxon>
        <taxon>Heterobranchia</taxon>
        <taxon>Euthyneura</taxon>
        <taxon>Panpulmonata</taxon>
        <taxon>Hygrophila</taxon>
        <taxon>Lymnaeoidea</taxon>
        <taxon>Planorbidae</taxon>
        <taxon>Biomphalaria</taxon>
    </lineage>
</organism>
<name>A0A2C9KSV1_BIOGL</name>
<dbReference type="AlphaFoldDB" id="A0A2C9KSV1"/>
<dbReference type="STRING" id="6526.A0A2C9KSV1"/>
<reference evidence="1" key="1">
    <citation type="submission" date="2020-05" db="UniProtKB">
        <authorList>
            <consortium name="EnsemblMetazoa"/>
        </authorList>
    </citation>
    <scope>IDENTIFICATION</scope>
    <source>
        <strain evidence="1">BB02</strain>
    </source>
</reference>
<dbReference type="Proteomes" id="UP000076420">
    <property type="component" value="Unassembled WGS sequence"/>
</dbReference>
<protein>
    <recommendedName>
        <fullName evidence="3">Integrase zinc-binding domain-containing protein</fullName>
    </recommendedName>
</protein>
<evidence type="ECO:0008006" key="3">
    <source>
        <dbReference type="Google" id="ProtNLM"/>
    </source>
</evidence>
<gene>
    <name evidence="1" type="primary">106051646</name>
</gene>
<evidence type="ECO:0000313" key="1">
    <source>
        <dbReference type="EnsemblMetazoa" id="BGLB023064-PA"/>
    </source>
</evidence>
<accession>A0A2C9KSV1</accession>
<dbReference type="EnsemblMetazoa" id="BGLB023064-RA">
    <property type="protein sequence ID" value="BGLB023064-PA"/>
    <property type="gene ID" value="BGLB023064"/>
</dbReference>
<dbReference type="KEGG" id="bgt:106051646"/>